<dbReference type="EMBL" id="ABXJ01000073">
    <property type="protein sequence ID" value="EEA90421.1"/>
    <property type="molecule type" value="Genomic_DNA"/>
</dbReference>
<proteinExistence type="predicted"/>
<dbReference type="OrthoDB" id="3231220at2"/>
<feature type="transmembrane region" description="Helical" evidence="1">
    <location>
        <begin position="269"/>
        <end position="290"/>
    </location>
</feature>
<reference evidence="2 3" key="2">
    <citation type="submission" date="2008-10" db="EMBL/GenBank/DDBJ databases">
        <authorList>
            <person name="Fulton L."/>
            <person name="Clifton S."/>
            <person name="Fulton B."/>
            <person name="Xu J."/>
            <person name="Minx P."/>
            <person name="Pepin K.H."/>
            <person name="Johnson M."/>
            <person name="Thiruvilangam P."/>
            <person name="Bhonagiri V."/>
            <person name="Nash W.E."/>
            <person name="Mardis E.R."/>
            <person name="Wilson R.K."/>
        </authorList>
    </citation>
    <scope>NUCLEOTIDE SEQUENCE [LARGE SCALE GENOMIC DNA]</scope>
    <source>
        <strain evidence="2 3">DSM 13279</strain>
    </source>
</reference>
<name>B6GBF9_9ACTN</name>
<dbReference type="Proteomes" id="UP000003560">
    <property type="component" value="Unassembled WGS sequence"/>
</dbReference>
<dbReference type="RefSeq" id="WP_006721062.1">
    <property type="nucleotide sequence ID" value="NZ_CP085935.1"/>
</dbReference>
<dbReference type="eggNOG" id="ENOG50305WA">
    <property type="taxonomic scope" value="Bacteria"/>
</dbReference>
<keyword evidence="3" id="KW-1185">Reference proteome</keyword>
<organism evidence="2 3">
    <name type="scientific">Collinsella stercoris DSM 13279</name>
    <dbReference type="NCBI Taxonomy" id="445975"/>
    <lineage>
        <taxon>Bacteria</taxon>
        <taxon>Bacillati</taxon>
        <taxon>Actinomycetota</taxon>
        <taxon>Coriobacteriia</taxon>
        <taxon>Coriobacteriales</taxon>
        <taxon>Coriobacteriaceae</taxon>
        <taxon>Collinsella</taxon>
    </lineage>
</organism>
<feature type="transmembrane region" description="Helical" evidence="1">
    <location>
        <begin position="165"/>
        <end position="187"/>
    </location>
</feature>
<reference evidence="2 3" key="1">
    <citation type="submission" date="2008-10" db="EMBL/GenBank/DDBJ databases">
        <title>Draft genome sequence of Collinsella stercoris (DSM 13279).</title>
        <authorList>
            <person name="Sudarsanam P."/>
            <person name="Ley R."/>
            <person name="Guruge J."/>
            <person name="Turnbaugh P.J."/>
            <person name="Mahowald M."/>
            <person name="Liep D."/>
            <person name="Gordon J."/>
        </authorList>
    </citation>
    <scope>NUCLEOTIDE SEQUENCE [LARGE SCALE GENOMIC DNA]</scope>
    <source>
        <strain evidence="2 3">DSM 13279</strain>
    </source>
</reference>
<dbReference type="HOGENOM" id="CLU_917394_0_0_11"/>
<keyword evidence="1" id="KW-0812">Transmembrane</keyword>
<protein>
    <recommendedName>
        <fullName evidence="4">ABC-2 type transporter</fullName>
    </recommendedName>
</protein>
<feature type="transmembrane region" description="Helical" evidence="1">
    <location>
        <begin position="193"/>
        <end position="211"/>
    </location>
</feature>
<keyword evidence="1" id="KW-1133">Transmembrane helix</keyword>
<comment type="caution">
    <text evidence="2">The sequence shown here is derived from an EMBL/GenBank/DDBJ whole genome shotgun (WGS) entry which is preliminary data.</text>
</comment>
<keyword evidence="1" id="KW-0472">Membrane</keyword>
<dbReference type="GeneID" id="98003158"/>
<dbReference type="STRING" id="445975.COLSTE_01418"/>
<evidence type="ECO:0000256" key="1">
    <source>
        <dbReference type="SAM" id="Phobius"/>
    </source>
</evidence>
<evidence type="ECO:0008006" key="4">
    <source>
        <dbReference type="Google" id="ProtNLM"/>
    </source>
</evidence>
<evidence type="ECO:0000313" key="2">
    <source>
        <dbReference type="EMBL" id="EEA90421.1"/>
    </source>
</evidence>
<gene>
    <name evidence="2" type="ORF">COLSTE_01418</name>
</gene>
<evidence type="ECO:0000313" key="3">
    <source>
        <dbReference type="Proteomes" id="UP000003560"/>
    </source>
</evidence>
<sequence>MLRLIRSDWYRETRIRGLRGSFWQYALVLAGIAVLEIGLMRFGLSGGFGGAANIINMAEDMDVLLSPSEYLDTFLFGSYSIIAFATSFGIIDQVFVDLTDGFGKTLVSSTRGRLTYFAEKVLFAGTWSAAFTLLFGALSLGGFALFVMIPFGLTFSALDSIGGFILWNLLAWLASWVASVVPLAVALLTRNKLVAYGLIIGVLFGWIPLLLQGMAYSAGGILKVLQPIAPALLALSSWMPSTVLHTLTYGAGGLFAAAGMPGTDALPTWSWMLGTCLIWLILASGAWIAAGRKRGV</sequence>
<feature type="transmembrane region" description="Helical" evidence="1">
    <location>
        <begin position="21"/>
        <end position="40"/>
    </location>
</feature>
<accession>B6GBF9</accession>
<feature type="transmembrane region" description="Helical" evidence="1">
    <location>
        <begin position="74"/>
        <end position="96"/>
    </location>
</feature>
<dbReference type="AlphaFoldDB" id="B6GBF9"/>